<dbReference type="Proteomes" id="UP000035579">
    <property type="component" value="Chromosome"/>
</dbReference>
<accession>A0AAC8QDX5</accession>
<dbReference type="PANTHER" id="PTHR30348">
    <property type="entry name" value="UNCHARACTERIZED PROTEIN YECE"/>
    <property type="match status" value="1"/>
</dbReference>
<dbReference type="PANTHER" id="PTHR30348:SF4">
    <property type="entry name" value="DUF72 DOMAIN-CONTAINING PROTEIN"/>
    <property type="match status" value="1"/>
</dbReference>
<sequence length="313" mass="37079">MLSAGSMPPVTEAEEKRQWLLERRARRQARREQQRAANIGRAKRMHEARLAYERDVSSPKKARPKPGSERMEVHVGCSGWFYWHWRDHFYPPGMPSSRWFEHYAGQFKTVELNAPFYAWPTVATVNTWVRQAGRRKFVYTVKVSELITHVKRFTGTKTLVRDFGHIADLLGPRMGCFLFQLPPSYHYSPARLKTILAQLDPARRNVVEFRHKSWWNERVYDAFREAKVAFCSCSGPRLPDELVRTADDVYVRFHGTTRWYRHDYSKEELAVWVRRIRESGAKRVWAYFNNDREGYAIKNARELLRQLKRSGDR</sequence>
<reference evidence="3 5" key="2">
    <citation type="submission" date="2018-08" db="EMBL/GenBank/DDBJ databases">
        <title>Genomic Encyclopedia of Archaeal and Bacterial Type Strains, Phase II (KMG-II): from individual species to whole genera.</title>
        <authorList>
            <person name="Goeker M."/>
        </authorList>
    </citation>
    <scope>NUCLEOTIDE SEQUENCE [LARGE SCALE GENOMIC DNA]</scope>
    <source>
        <strain evidence="3 5">DSM 2261</strain>
    </source>
</reference>
<evidence type="ECO:0000313" key="3">
    <source>
        <dbReference type="EMBL" id="REG36121.1"/>
    </source>
</evidence>
<proteinExistence type="predicted"/>
<evidence type="ECO:0000256" key="1">
    <source>
        <dbReference type="SAM" id="MobiDB-lite"/>
    </source>
</evidence>
<dbReference type="EMBL" id="CP011509">
    <property type="protein sequence ID" value="AKJ05438.1"/>
    <property type="molecule type" value="Genomic_DNA"/>
</dbReference>
<dbReference type="Pfam" id="PF01904">
    <property type="entry name" value="DUF72"/>
    <property type="match status" value="1"/>
</dbReference>
<dbReference type="InterPro" id="IPR036520">
    <property type="entry name" value="UPF0759_sf"/>
</dbReference>
<dbReference type="Gene3D" id="3.20.20.410">
    <property type="entry name" value="Protein of unknown function UPF0759"/>
    <property type="match status" value="1"/>
</dbReference>
<name>A0AAC8QDX5_9BACT</name>
<evidence type="ECO:0000313" key="2">
    <source>
        <dbReference type="EMBL" id="AKJ05438.1"/>
    </source>
</evidence>
<protein>
    <submittedName>
        <fullName evidence="3">Uncharacterized protein YecE (DUF72 family)</fullName>
    </submittedName>
</protein>
<feature type="region of interest" description="Disordered" evidence="1">
    <location>
        <begin position="25"/>
        <end position="44"/>
    </location>
</feature>
<dbReference type="Proteomes" id="UP000256345">
    <property type="component" value="Unassembled WGS sequence"/>
</dbReference>
<organism evidence="2 4">
    <name type="scientific">Archangium gephyra</name>
    <dbReference type="NCBI Taxonomy" id="48"/>
    <lineage>
        <taxon>Bacteria</taxon>
        <taxon>Pseudomonadati</taxon>
        <taxon>Myxococcota</taxon>
        <taxon>Myxococcia</taxon>
        <taxon>Myxococcales</taxon>
        <taxon>Cystobacterineae</taxon>
        <taxon>Archangiaceae</taxon>
        <taxon>Archangium</taxon>
    </lineage>
</organism>
<feature type="region of interest" description="Disordered" evidence="1">
    <location>
        <begin position="50"/>
        <end position="70"/>
    </location>
</feature>
<keyword evidence="5" id="KW-1185">Reference proteome</keyword>
<dbReference type="SUPFAM" id="SSF117396">
    <property type="entry name" value="TM1631-like"/>
    <property type="match status" value="1"/>
</dbReference>
<dbReference type="InterPro" id="IPR002763">
    <property type="entry name" value="DUF72"/>
</dbReference>
<dbReference type="KEGG" id="age:AA314_07064"/>
<gene>
    <name evidence="2" type="ORF">AA314_07064</name>
    <name evidence="3" type="ORF">ATI61_102495</name>
</gene>
<evidence type="ECO:0000313" key="5">
    <source>
        <dbReference type="Proteomes" id="UP000256345"/>
    </source>
</evidence>
<dbReference type="AlphaFoldDB" id="A0AAC8QDX5"/>
<evidence type="ECO:0000313" key="4">
    <source>
        <dbReference type="Proteomes" id="UP000035579"/>
    </source>
</evidence>
<dbReference type="EMBL" id="QUMU01000002">
    <property type="protein sequence ID" value="REG36121.1"/>
    <property type="molecule type" value="Genomic_DNA"/>
</dbReference>
<reference evidence="2 4" key="1">
    <citation type="submission" date="2015-05" db="EMBL/GenBank/DDBJ databases">
        <title>Genome assembly of Archangium gephyra DSM 2261.</title>
        <authorList>
            <person name="Sharma G."/>
            <person name="Subramanian S."/>
        </authorList>
    </citation>
    <scope>NUCLEOTIDE SEQUENCE [LARGE SCALE GENOMIC DNA]</scope>
    <source>
        <strain evidence="2 4">DSM 2261</strain>
    </source>
</reference>